<feature type="signal peptide" evidence="1">
    <location>
        <begin position="1"/>
        <end position="23"/>
    </location>
</feature>
<name>A0A9P9IFZ1_9PLEO</name>
<keyword evidence="3" id="KW-1185">Reference proteome</keyword>
<dbReference type="EMBL" id="JAGMWT010000013">
    <property type="protein sequence ID" value="KAH7117965.1"/>
    <property type="molecule type" value="Genomic_DNA"/>
</dbReference>
<feature type="chain" id="PRO_5040360632" description="Secreted protein" evidence="1">
    <location>
        <begin position="24"/>
        <end position="303"/>
    </location>
</feature>
<gene>
    <name evidence="2" type="ORF">B0J11DRAFT_571145</name>
</gene>
<organism evidence="2 3">
    <name type="scientific">Dendryphion nanum</name>
    <dbReference type="NCBI Taxonomy" id="256645"/>
    <lineage>
        <taxon>Eukaryota</taxon>
        <taxon>Fungi</taxon>
        <taxon>Dikarya</taxon>
        <taxon>Ascomycota</taxon>
        <taxon>Pezizomycotina</taxon>
        <taxon>Dothideomycetes</taxon>
        <taxon>Pleosporomycetidae</taxon>
        <taxon>Pleosporales</taxon>
        <taxon>Torulaceae</taxon>
        <taxon>Dendryphion</taxon>
    </lineage>
</organism>
<protein>
    <recommendedName>
        <fullName evidence="4">Secreted protein</fullName>
    </recommendedName>
</protein>
<reference evidence="2" key="1">
    <citation type="journal article" date="2021" name="Nat. Commun.">
        <title>Genetic determinants of endophytism in the Arabidopsis root mycobiome.</title>
        <authorList>
            <person name="Mesny F."/>
            <person name="Miyauchi S."/>
            <person name="Thiergart T."/>
            <person name="Pickel B."/>
            <person name="Atanasova L."/>
            <person name="Karlsson M."/>
            <person name="Huettel B."/>
            <person name="Barry K.W."/>
            <person name="Haridas S."/>
            <person name="Chen C."/>
            <person name="Bauer D."/>
            <person name="Andreopoulos W."/>
            <person name="Pangilinan J."/>
            <person name="LaButti K."/>
            <person name="Riley R."/>
            <person name="Lipzen A."/>
            <person name="Clum A."/>
            <person name="Drula E."/>
            <person name="Henrissat B."/>
            <person name="Kohler A."/>
            <person name="Grigoriev I.V."/>
            <person name="Martin F.M."/>
            <person name="Hacquard S."/>
        </authorList>
    </citation>
    <scope>NUCLEOTIDE SEQUENCE</scope>
    <source>
        <strain evidence="2">MPI-CAGE-CH-0243</strain>
    </source>
</reference>
<evidence type="ECO:0000313" key="3">
    <source>
        <dbReference type="Proteomes" id="UP000700596"/>
    </source>
</evidence>
<comment type="caution">
    <text evidence="2">The sequence shown here is derived from an EMBL/GenBank/DDBJ whole genome shotgun (WGS) entry which is preliminary data.</text>
</comment>
<accession>A0A9P9IFZ1</accession>
<evidence type="ECO:0008006" key="4">
    <source>
        <dbReference type="Google" id="ProtNLM"/>
    </source>
</evidence>
<dbReference type="AlphaFoldDB" id="A0A9P9IFZ1"/>
<keyword evidence="1" id="KW-0732">Signal</keyword>
<dbReference type="Proteomes" id="UP000700596">
    <property type="component" value="Unassembled WGS sequence"/>
</dbReference>
<evidence type="ECO:0000313" key="2">
    <source>
        <dbReference type="EMBL" id="KAH7117965.1"/>
    </source>
</evidence>
<sequence>MMGVLTSDTLLVVIVAVVVFANARHFRDATCDSNARCCSQVENCFRWQSHRFLLQPTSRPITVVVAHNNDIQGKTTTDQEYHGLQGDAKKANALFRTSLCGSGGSCGTVPDQSPRAGPQRAAAAALVAMRIVASPSSEMQRIQADADLSAGVCSLAARFCRPPYNKSTTQETCSLLRSLGALRSNETGRLLLGERVPKPDSAPAQQQSNKAAQQRALLYSSRGIAVHRLCFISGRPWFCQSWKATMAVSSVLRYVLRYVQCGAFQSSRWRALGAFPRLEADGESRIRNGRALTGSLSSGLETA</sequence>
<evidence type="ECO:0000256" key="1">
    <source>
        <dbReference type="SAM" id="SignalP"/>
    </source>
</evidence>
<proteinExistence type="predicted"/>